<feature type="transmembrane region" description="Helical" evidence="1">
    <location>
        <begin position="43"/>
        <end position="64"/>
    </location>
</feature>
<evidence type="ECO:0000256" key="1">
    <source>
        <dbReference type="SAM" id="Phobius"/>
    </source>
</evidence>
<feature type="transmembrane region" description="Helical" evidence="1">
    <location>
        <begin position="109"/>
        <end position="128"/>
    </location>
</feature>
<proteinExistence type="predicted"/>
<name>A0A254Q8Z4_9BURK</name>
<keyword evidence="1" id="KW-1133">Transmembrane helix</keyword>
<evidence type="ECO:0000313" key="3">
    <source>
        <dbReference type="Proteomes" id="UP000198104"/>
    </source>
</evidence>
<keyword evidence="1" id="KW-0472">Membrane</keyword>
<reference evidence="2 3" key="1">
    <citation type="submission" date="2017-05" db="EMBL/GenBank/DDBJ databases">
        <title>Polynucleobacter sp. MWH-K35W1 isolated from the permanently anoxic monimolimnion of a meromictic lake.</title>
        <authorList>
            <person name="Hahn M.W."/>
        </authorList>
    </citation>
    <scope>NUCLEOTIDE SEQUENCE [LARGE SCALE GENOMIC DNA]</scope>
    <source>
        <strain evidence="2 3">MWH-K35W1</strain>
    </source>
</reference>
<organism evidence="2 3">
    <name type="scientific">Polynucleobacter aenigmaticus</name>
    <dbReference type="NCBI Taxonomy" id="1743164"/>
    <lineage>
        <taxon>Bacteria</taxon>
        <taxon>Pseudomonadati</taxon>
        <taxon>Pseudomonadota</taxon>
        <taxon>Betaproteobacteria</taxon>
        <taxon>Burkholderiales</taxon>
        <taxon>Burkholderiaceae</taxon>
        <taxon>Polynucleobacter</taxon>
    </lineage>
</organism>
<keyword evidence="3" id="KW-1185">Reference proteome</keyword>
<dbReference type="AlphaFoldDB" id="A0A254Q8Z4"/>
<comment type="caution">
    <text evidence="2">The sequence shown here is derived from an EMBL/GenBank/DDBJ whole genome shotgun (WGS) entry which is preliminary data.</text>
</comment>
<protein>
    <submittedName>
        <fullName evidence="2">Uncharacterized protein</fullName>
    </submittedName>
</protein>
<feature type="transmembrane region" description="Helical" evidence="1">
    <location>
        <begin position="6"/>
        <end position="31"/>
    </location>
</feature>
<gene>
    <name evidence="2" type="ORF">CBI30_03880</name>
</gene>
<dbReference type="EMBL" id="NGUO01000006">
    <property type="protein sequence ID" value="OWS71982.1"/>
    <property type="molecule type" value="Genomic_DNA"/>
</dbReference>
<evidence type="ECO:0000313" key="2">
    <source>
        <dbReference type="EMBL" id="OWS71982.1"/>
    </source>
</evidence>
<sequence>MLSMLFFIFAISIHLAAGIFLILLYLIYIFINKKIKFYFYVKLFILTILIIIFSEFYSDILALFDYRTKFAFITDSGESKPLLHFYYFVILFLFLHKFRYKIDKDCKSILYGIITFAFVCLLISFFMYNLLLSRVLHGLSILSIFFFFRGFLSYGIPPLIFISLLFPISIYMTLSGFYFENSNLYLILLIFLFFAYLPYKFSFSLKSS</sequence>
<dbReference type="Proteomes" id="UP000198104">
    <property type="component" value="Unassembled WGS sequence"/>
</dbReference>
<feature type="transmembrane region" description="Helical" evidence="1">
    <location>
        <begin position="84"/>
        <end position="100"/>
    </location>
</feature>
<feature type="transmembrane region" description="Helical" evidence="1">
    <location>
        <begin position="184"/>
        <end position="203"/>
    </location>
</feature>
<accession>A0A254Q8Z4</accession>
<keyword evidence="1" id="KW-0812">Transmembrane</keyword>